<dbReference type="GO" id="GO:0005886">
    <property type="term" value="C:plasma membrane"/>
    <property type="evidence" value="ECO:0007669"/>
    <property type="project" value="UniProtKB-SubCell"/>
</dbReference>
<dbReference type="SUPFAM" id="SSF49899">
    <property type="entry name" value="Concanavalin A-like lectins/glucanases"/>
    <property type="match status" value="1"/>
</dbReference>
<dbReference type="PANTHER" id="PTHR32401">
    <property type="entry name" value="CONCANAVALIN A-LIKE LECTIN FAMILY PROTEIN"/>
    <property type="match status" value="1"/>
</dbReference>
<evidence type="ECO:0000313" key="18">
    <source>
        <dbReference type="Proteomes" id="UP000237347"/>
    </source>
</evidence>
<evidence type="ECO:0000256" key="11">
    <source>
        <dbReference type="ARBA" id="ARBA00022989"/>
    </source>
</evidence>
<dbReference type="EMBL" id="PKMF04001052">
    <property type="protein sequence ID" value="KAK7814925.1"/>
    <property type="molecule type" value="Genomic_DNA"/>
</dbReference>
<sequence>MALSNIPSCLVFNQLFIFFLLLLPHAMSISFEFPSFSTNDINLTLQGDAFTNPDGLQLTKDTRGSSIGGSVGCALYHERVRLWDNSTGKPKVTDFTTHFSFIITSVDKSSADGFTFFITPFNSNIPNNSAGGFLGLFSNESAINGTQNQIVAVEFDTYRNPWDPSDNHVGIDVDSIVSKANVTLQTSIKNRPKAYAWVSYNSTTQNLSVFLTFADILVFNGSSSLSYIVDLKTILPEWVSVGFSGATDVVTELHTILSWSFSSTLDAGDGFPQPKKTGDGLTQNKQHRKREHKKQIGVDHWFSSEDIKSSNIILDSNFNAKLGDFGLARLVDHELGSQTTVLVGTIGYLAPECLTTGKASKESDVYSFWVVCLEIACGRNPIEPRAEPSKVRLLESVWDLYGNDQLLEAIDKGLSMEFDKGK</sequence>
<evidence type="ECO:0000256" key="4">
    <source>
        <dbReference type="ARBA" id="ARBA00010217"/>
    </source>
</evidence>
<gene>
    <name evidence="17" type="primary">LEC2_10</name>
    <name evidence="17" type="ORF">CFP56_002468</name>
</gene>
<dbReference type="PANTHER" id="PTHR32401:SF47">
    <property type="entry name" value="LEGUME LECTIN DOMAIN-CONTAINING PROTEIN"/>
    <property type="match status" value="1"/>
</dbReference>
<feature type="signal peptide" evidence="15">
    <location>
        <begin position="1"/>
        <end position="28"/>
    </location>
</feature>
<keyword evidence="5" id="KW-1003">Cell membrane</keyword>
<keyword evidence="6" id="KW-0812">Transmembrane</keyword>
<protein>
    <submittedName>
        <fullName evidence="17">Agglutinin-2</fullName>
    </submittedName>
</protein>
<dbReference type="Proteomes" id="UP000237347">
    <property type="component" value="Unassembled WGS sequence"/>
</dbReference>
<organism evidence="17 18">
    <name type="scientific">Quercus suber</name>
    <name type="common">Cork oak</name>
    <dbReference type="NCBI Taxonomy" id="58331"/>
    <lineage>
        <taxon>Eukaryota</taxon>
        <taxon>Viridiplantae</taxon>
        <taxon>Streptophyta</taxon>
        <taxon>Embryophyta</taxon>
        <taxon>Tracheophyta</taxon>
        <taxon>Spermatophyta</taxon>
        <taxon>Magnoliopsida</taxon>
        <taxon>eudicotyledons</taxon>
        <taxon>Gunneridae</taxon>
        <taxon>Pentapetalae</taxon>
        <taxon>rosids</taxon>
        <taxon>fabids</taxon>
        <taxon>Fagales</taxon>
        <taxon>Fagaceae</taxon>
        <taxon>Quercus</taxon>
    </lineage>
</organism>
<dbReference type="PROSITE" id="PS50011">
    <property type="entry name" value="PROTEIN_KINASE_DOM"/>
    <property type="match status" value="1"/>
</dbReference>
<evidence type="ECO:0000256" key="8">
    <source>
        <dbReference type="ARBA" id="ARBA00022734"/>
    </source>
</evidence>
<dbReference type="Gene3D" id="1.10.510.10">
    <property type="entry name" value="Transferase(Phosphotransferase) domain 1"/>
    <property type="match status" value="1"/>
</dbReference>
<keyword evidence="10" id="KW-0067">ATP-binding</keyword>
<accession>A0AAW0IJZ7</accession>
<dbReference type="PROSITE" id="PS00308">
    <property type="entry name" value="LECTIN_LEGUME_ALPHA"/>
    <property type="match status" value="1"/>
</dbReference>
<evidence type="ECO:0000256" key="13">
    <source>
        <dbReference type="ARBA" id="ARBA00023170"/>
    </source>
</evidence>
<name>A0AAW0IJZ7_QUESU</name>
<evidence type="ECO:0000256" key="9">
    <source>
        <dbReference type="ARBA" id="ARBA00022741"/>
    </source>
</evidence>
<dbReference type="FunFam" id="2.60.120.200:FF:000103">
    <property type="entry name" value="L-type lectin-domain containing receptor kinase IX.1"/>
    <property type="match status" value="1"/>
</dbReference>
<evidence type="ECO:0000256" key="5">
    <source>
        <dbReference type="ARBA" id="ARBA00022475"/>
    </source>
</evidence>
<keyword evidence="7 15" id="KW-0732">Signal</keyword>
<dbReference type="CDD" id="cd06899">
    <property type="entry name" value="lectin_legume_LecRK_Arcelin_ConA"/>
    <property type="match status" value="1"/>
</dbReference>
<evidence type="ECO:0000256" key="3">
    <source>
        <dbReference type="ARBA" id="ARBA00008536"/>
    </source>
</evidence>
<keyword evidence="12" id="KW-0472">Membrane</keyword>
<evidence type="ECO:0000256" key="7">
    <source>
        <dbReference type="ARBA" id="ARBA00022729"/>
    </source>
</evidence>
<dbReference type="InterPro" id="IPR013320">
    <property type="entry name" value="ConA-like_dom_sf"/>
</dbReference>
<comment type="similarity">
    <text evidence="3">In the N-terminal section; belongs to the leguminous lectin family.</text>
</comment>
<feature type="chain" id="PRO_5043530473" evidence="15">
    <location>
        <begin position="29"/>
        <end position="422"/>
    </location>
</feature>
<evidence type="ECO:0000256" key="2">
    <source>
        <dbReference type="ARBA" id="ARBA00007606"/>
    </source>
</evidence>
<feature type="domain" description="Protein kinase" evidence="16">
    <location>
        <begin position="122"/>
        <end position="422"/>
    </location>
</feature>
<dbReference type="GO" id="GO:0004672">
    <property type="term" value="F:protein kinase activity"/>
    <property type="evidence" value="ECO:0007669"/>
    <property type="project" value="InterPro"/>
</dbReference>
<dbReference type="InterPro" id="IPR019825">
    <property type="entry name" value="Lectin_legB_Mn/Ca_BS"/>
</dbReference>
<dbReference type="Pfam" id="PF00069">
    <property type="entry name" value="Pkinase"/>
    <property type="match status" value="1"/>
</dbReference>
<dbReference type="InterPro" id="IPR011009">
    <property type="entry name" value="Kinase-like_dom_sf"/>
</dbReference>
<dbReference type="GO" id="GO:0002229">
    <property type="term" value="P:defense response to oomycetes"/>
    <property type="evidence" value="ECO:0007669"/>
    <property type="project" value="UniProtKB-ARBA"/>
</dbReference>
<evidence type="ECO:0000256" key="6">
    <source>
        <dbReference type="ARBA" id="ARBA00022692"/>
    </source>
</evidence>
<dbReference type="InterPro" id="IPR001220">
    <property type="entry name" value="Legume_lectin_dom"/>
</dbReference>
<reference evidence="17 18" key="1">
    <citation type="journal article" date="2018" name="Sci. Data">
        <title>The draft genome sequence of cork oak.</title>
        <authorList>
            <person name="Ramos A.M."/>
            <person name="Usie A."/>
            <person name="Barbosa P."/>
            <person name="Barros P.M."/>
            <person name="Capote T."/>
            <person name="Chaves I."/>
            <person name="Simoes F."/>
            <person name="Abreu I."/>
            <person name="Carrasquinho I."/>
            <person name="Faro C."/>
            <person name="Guimaraes J.B."/>
            <person name="Mendonca D."/>
            <person name="Nobrega F."/>
            <person name="Rodrigues L."/>
            <person name="Saibo N.J.M."/>
            <person name="Varela M.C."/>
            <person name="Egas C."/>
            <person name="Matos J."/>
            <person name="Miguel C.M."/>
            <person name="Oliveira M.M."/>
            <person name="Ricardo C.P."/>
            <person name="Goncalves S."/>
        </authorList>
    </citation>
    <scope>NUCLEOTIDE SEQUENCE [LARGE SCALE GENOMIC DNA]</scope>
    <source>
        <strain evidence="18">cv. HL8</strain>
    </source>
</reference>
<comment type="similarity">
    <text evidence="4">In the C-terminal section; belongs to the protein kinase superfamily. Ser/Thr protein kinase family.</text>
</comment>
<dbReference type="PROSITE" id="PS00307">
    <property type="entry name" value="LECTIN_LEGUME_BETA"/>
    <property type="match status" value="1"/>
</dbReference>
<evidence type="ECO:0000256" key="12">
    <source>
        <dbReference type="ARBA" id="ARBA00023136"/>
    </source>
</evidence>
<dbReference type="GO" id="GO:0030246">
    <property type="term" value="F:carbohydrate binding"/>
    <property type="evidence" value="ECO:0007669"/>
    <property type="project" value="UniProtKB-KW"/>
</dbReference>
<keyword evidence="18" id="KW-1185">Reference proteome</keyword>
<evidence type="ECO:0000313" key="17">
    <source>
        <dbReference type="EMBL" id="KAK7814925.1"/>
    </source>
</evidence>
<keyword evidence="8" id="KW-0430">Lectin</keyword>
<dbReference type="AlphaFoldDB" id="A0AAW0IJZ7"/>
<keyword evidence="11" id="KW-1133">Transmembrane helix</keyword>
<comment type="subcellular location">
    <subcellularLocation>
        <location evidence="1">Cell membrane</location>
        <topology evidence="1">Single-pass type I membrane protein</topology>
    </subcellularLocation>
</comment>
<evidence type="ECO:0000256" key="1">
    <source>
        <dbReference type="ARBA" id="ARBA00004251"/>
    </source>
</evidence>
<dbReference type="InterPro" id="IPR000719">
    <property type="entry name" value="Prot_kinase_dom"/>
</dbReference>
<dbReference type="SUPFAM" id="SSF56112">
    <property type="entry name" value="Protein kinase-like (PK-like)"/>
    <property type="match status" value="1"/>
</dbReference>
<dbReference type="FunFam" id="1.10.510.10:FF:000240">
    <property type="entry name" value="Lectin-domain containing receptor kinase A4.3"/>
    <property type="match status" value="1"/>
</dbReference>
<evidence type="ECO:0000256" key="15">
    <source>
        <dbReference type="SAM" id="SignalP"/>
    </source>
</evidence>
<dbReference type="InterPro" id="IPR000985">
    <property type="entry name" value="Lectin_LegA_CS"/>
</dbReference>
<evidence type="ECO:0000256" key="14">
    <source>
        <dbReference type="ARBA" id="ARBA00023180"/>
    </source>
</evidence>
<keyword evidence="14" id="KW-0325">Glycoprotein</keyword>
<keyword evidence="13" id="KW-0675">Receptor</keyword>
<dbReference type="Pfam" id="PF00139">
    <property type="entry name" value="Lectin_legB"/>
    <property type="match status" value="1"/>
</dbReference>
<keyword evidence="9" id="KW-0547">Nucleotide-binding</keyword>
<dbReference type="SMART" id="SM00220">
    <property type="entry name" value="S_TKc"/>
    <property type="match status" value="1"/>
</dbReference>
<dbReference type="GO" id="GO:0005524">
    <property type="term" value="F:ATP binding"/>
    <property type="evidence" value="ECO:0007669"/>
    <property type="project" value="UniProtKB-KW"/>
</dbReference>
<proteinExistence type="inferred from homology"/>
<dbReference type="Gene3D" id="2.60.120.200">
    <property type="match status" value="1"/>
</dbReference>
<comment type="similarity">
    <text evidence="2">Belongs to the leguminous lectin family.</text>
</comment>
<evidence type="ECO:0000256" key="10">
    <source>
        <dbReference type="ARBA" id="ARBA00022840"/>
    </source>
</evidence>
<evidence type="ECO:0000259" key="16">
    <source>
        <dbReference type="PROSITE" id="PS50011"/>
    </source>
</evidence>
<dbReference type="InterPro" id="IPR050258">
    <property type="entry name" value="Leguminous_Lectin"/>
</dbReference>
<comment type="caution">
    <text evidence="17">The sequence shown here is derived from an EMBL/GenBank/DDBJ whole genome shotgun (WGS) entry which is preliminary data.</text>
</comment>